<organism evidence="9 10">
    <name type="scientific">Actinomadura yumaensis</name>
    <dbReference type="NCBI Taxonomy" id="111807"/>
    <lineage>
        <taxon>Bacteria</taxon>
        <taxon>Bacillati</taxon>
        <taxon>Actinomycetota</taxon>
        <taxon>Actinomycetes</taxon>
        <taxon>Streptosporangiales</taxon>
        <taxon>Thermomonosporaceae</taxon>
        <taxon>Actinomadura</taxon>
    </lineage>
</organism>
<dbReference type="GO" id="GO:0016787">
    <property type="term" value="F:hydrolase activity"/>
    <property type="evidence" value="ECO:0007669"/>
    <property type="project" value="UniProtKB-KW"/>
</dbReference>
<proteinExistence type="predicted"/>
<dbReference type="PANTHER" id="PTHR11845">
    <property type="entry name" value="5'-DEOXYNUCLEOTIDASE HDDC2"/>
    <property type="match status" value="1"/>
</dbReference>
<keyword evidence="6" id="KW-0479">Metal-binding</keyword>
<evidence type="ECO:0000256" key="3">
    <source>
        <dbReference type="ARBA" id="ARBA00001941"/>
    </source>
</evidence>
<protein>
    <recommendedName>
        <fullName evidence="5">5'-deoxynucleotidase</fullName>
        <ecNumber evidence="5">3.1.3.89</ecNumber>
    </recommendedName>
</protein>
<dbReference type="RefSeq" id="WP_160824077.1">
    <property type="nucleotide sequence ID" value="NZ_JBHSXE010000001.1"/>
</dbReference>
<feature type="domain" description="HD" evidence="8">
    <location>
        <begin position="36"/>
        <end position="141"/>
    </location>
</feature>
<sequence length="203" mass="21790">MDQDSAIVSFAYEAGHLKRVPRAGWQLAGVSSPESVAEHSFRVGVLAYVIAVQEGANPDRAAALGLFHDLPETRIGDVPSVGKEYVTTTDAVAVAVEQVAGLPDALAQHVVALIREHESAKTDEATLEARCSRDADKIECLMQAREYAVAGNTQVGPWIASMVNAVRTETGKRLAASAQEVPPGIWWDRFARDYGLPVVKPEA</sequence>
<keyword evidence="7 9" id="KW-0378">Hydrolase</keyword>
<evidence type="ECO:0000256" key="6">
    <source>
        <dbReference type="ARBA" id="ARBA00022723"/>
    </source>
</evidence>
<evidence type="ECO:0000256" key="4">
    <source>
        <dbReference type="ARBA" id="ARBA00011738"/>
    </source>
</evidence>
<dbReference type="InterPro" id="IPR003607">
    <property type="entry name" value="HD/PDEase_dom"/>
</dbReference>
<dbReference type="Pfam" id="PF13023">
    <property type="entry name" value="HD_3"/>
    <property type="match status" value="1"/>
</dbReference>
<evidence type="ECO:0000313" key="9">
    <source>
        <dbReference type="EMBL" id="MFC6879470.1"/>
    </source>
</evidence>
<dbReference type="SUPFAM" id="SSF109604">
    <property type="entry name" value="HD-domain/PDEase-like"/>
    <property type="match status" value="1"/>
</dbReference>
<dbReference type="EMBL" id="JBHSXS010000002">
    <property type="protein sequence ID" value="MFC6879470.1"/>
    <property type="molecule type" value="Genomic_DNA"/>
</dbReference>
<dbReference type="InterPro" id="IPR006674">
    <property type="entry name" value="HD_domain"/>
</dbReference>
<evidence type="ECO:0000256" key="5">
    <source>
        <dbReference type="ARBA" id="ARBA00012964"/>
    </source>
</evidence>
<comment type="cofactor">
    <cofactor evidence="3">
        <name>Co(2+)</name>
        <dbReference type="ChEBI" id="CHEBI:48828"/>
    </cofactor>
</comment>
<keyword evidence="10" id="KW-1185">Reference proteome</keyword>
<gene>
    <name evidence="9" type="ORF">ACFQKB_06785</name>
</gene>
<accession>A0ABW2CG67</accession>
<comment type="cofactor">
    <cofactor evidence="2">
        <name>Mn(2+)</name>
        <dbReference type="ChEBI" id="CHEBI:29035"/>
    </cofactor>
</comment>
<evidence type="ECO:0000259" key="8">
    <source>
        <dbReference type="PROSITE" id="PS51831"/>
    </source>
</evidence>
<evidence type="ECO:0000256" key="1">
    <source>
        <dbReference type="ARBA" id="ARBA00001638"/>
    </source>
</evidence>
<comment type="subunit">
    <text evidence="4">Homodimer.</text>
</comment>
<evidence type="ECO:0000256" key="7">
    <source>
        <dbReference type="ARBA" id="ARBA00022801"/>
    </source>
</evidence>
<dbReference type="InterPro" id="IPR039356">
    <property type="entry name" value="YfbR/HDDC2"/>
</dbReference>
<evidence type="ECO:0000313" key="10">
    <source>
        <dbReference type="Proteomes" id="UP001596380"/>
    </source>
</evidence>
<comment type="caution">
    <text evidence="9">The sequence shown here is derived from an EMBL/GenBank/DDBJ whole genome shotgun (WGS) entry which is preliminary data.</text>
</comment>
<evidence type="ECO:0000256" key="2">
    <source>
        <dbReference type="ARBA" id="ARBA00001936"/>
    </source>
</evidence>
<comment type="catalytic activity">
    <reaction evidence="1">
        <text>a 2'-deoxyribonucleoside 5'-phosphate + H2O = a 2'-deoxyribonucleoside + phosphate</text>
        <dbReference type="Rhea" id="RHEA:36167"/>
        <dbReference type="ChEBI" id="CHEBI:15377"/>
        <dbReference type="ChEBI" id="CHEBI:18274"/>
        <dbReference type="ChEBI" id="CHEBI:43474"/>
        <dbReference type="ChEBI" id="CHEBI:65317"/>
        <dbReference type="EC" id="3.1.3.89"/>
    </reaction>
</comment>
<dbReference type="SMART" id="SM00471">
    <property type="entry name" value="HDc"/>
    <property type="match status" value="1"/>
</dbReference>
<dbReference type="Gene3D" id="1.10.3210.10">
    <property type="entry name" value="Hypothetical protein af1432"/>
    <property type="match status" value="1"/>
</dbReference>
<dbReference type="Proteomes" id="UP001596380">
    <property type="component" value="Unassembled WGS sequence"/>
</dbReference>
<name>A0ABW2CG67_9ACTN</name>
<reference evidence="10" key="1">
    <citation type="journal article" date="2019" name="Int. J. Syst. Evol. Microbiol.">
        <title>The Global Catalogue of Microorganisms (GCM) 10K type strain sequencing project: providing services to taxonomists for standard genome sequencing and annotation.</title>
        <authorList>
            <consortium name="The Broad Institute Genomics Platform"/>
            <consortium name="The Broad Institute Genome Sequencing Center for Infectious Disease"/>
            <person name="Wu L."/>
            <person name="Ma J."/>
        </authorList>
    </citation>
    <scope>NUCLEOTIDE SEQUENCE [LARGE SCALE GENOMIC DNA]</scope>
    <source>
        <strain evidence="10">JCM 3369</strain>
    </source>
</reference>
<dbReference type="PROSITE" id="PS51831">
    <property type="entry name" value="HD"/>
    <property type="match status" value="1"/>
</dbReference>
<dbReference type="EC" id="3.1.3.89" evidence="5"/>
<dbReference type="PANTHER" id="PTHR11845:SF13">
    <property type="entry name" value="5'-DEOXYNUCLEOTIDASE HDDC2"/>
    <property type="match status" value="1"/>
</dbReference>